<evidence type="ECO:0000256" key="2">
    <source>
        <dbReference type="ARBA" id="ARBA00022723"/>
    </source>
</evidence>
<dbReference type="Pfam" id="PF03328">
    <property type="entry name" value="HpcH_HpaI"/>
    <property type="match status" value="1"/>
</dbReference>
<dbReference type="GO" id="GO:0046872">
    <property type="term" value="F:metal ion binding"/>
    <property type="evidence" value="ECO:0007669"/>
    <property type="project" value="UniProtKB-KW"/>
</dbReference>
<reference evidence="5 6" key="1">
    <citation type="submission" date="2019-04" db="EMBL/GenBank/DDBJ databases">
        <title>Alteromonas portus sp. nov., an alginate lyase-excreting marine bacterium.</title>
        <authorList>
            <person name="Huang H."/>
            <person name="Mo K."/>
            <person name="Bao S."/>
        </authorList>
    </citation>
    <scope>NUCLEOTIDE SEQUENCE [LARGE SCALE GENOMIC DNA]</scope>
    <source>
        <strain evidence="5 6">HB161718</strain>
    </source>
</reference>
<evidence type="ECO:0000256" key="1">
    <source>
        <dbReference type="ARBA" id="ARBA00005568"/>
    </source>
</evidence>
<dbReference type="InterPro" id="IPR015813">
    <property type="entry name" value="Pyrv/PenolPyrv_kinase-like_dom"/>
</dbReference>
<dbReference type="Proteomes" id="UP000305471">
    <property type="component" value="Unassembled WGS sequence"/>
</dbReference>
<dbReference type="InterPro" id="IPR050251">
    <property type="entry name" value="HpcH-HpaI_aldolase"/>
</dbReference>
<evidence type="ECO:0000256" key="3">
    <source>
        <dbReference type="ARBA" id="ARBA00023239"/>
    </source>
</evidence>
<feature type="domain" description="HpcH/HpaI aldolase/citrate lyase" evidence="4">
    <location>
        <begin position="14"/>
        <end position="232"/>
    </location>
</feature>
<keyword evidence="6" id="KW-1185">Reference proteome</keyword>
<evidence type="ECO:0000259" key="4">
    <source>
        <dbReference type="Pfam" id="PF03328"/>
    </source>
</evidence>
<keyword evidence="3" id="KW-0456">Lyase</keyword>
<dbReference type="GO" id="GO:0005737">
    <property type="term" value="C:cytoplasm"/>
    <property type="evidence" value="ECO:0007669"/>
    <property type="project" value="TreeGrafter"/>
</dbReference>
<dbReference type="RefSeq" id="WP_136781804.1">
    <property type="nucleotide sequence ID" value="NZ_SWCO01000005.1"/>
</dbReference>
<dbReference type="OrthoDB" id="86160at2"/>
<dbReference type="Gene3D" id="3.20.20.60">
    <property type="entry name" value="Phosphoenolpyruvate-binding domains"/>
    <property type="match status" value="1"/>
</dbReference>
<dbReference type="PANTHER" id="PTHR30502">
    <property type="entry name" value="2-KETO-3-DEOXY-L-RHAMNONATE ALDOLASE"/>
    <property type="match status" value="1"/>
</dbReference>
<sequence length="248" mass="26535">MLKQALKNKQSLLGTFIKTPHYNVIEVLAHASMDVLCLDAEHAPFSRQDLDTCILAARAGNMPVLVRTPNDAPETLLNVLDMGADGVVVPHVKTAEQLSAIVRHCHYGAGGRGYAGSSRFAGYTTKPLSENLEAGKNVSIVAQLEDLDAIDNIEAIAHVDGVDCLFIGRMDLTVALGETSADAPKVKQAVEHLVEVSHKAGKATGMFVGNLEELAYWKEKGVSLFLLGSDHGCMLSGAKALRETFDKA</sequence>
<keyword evidence="2" id="KW-0479">Metal-binding</keyword>
<comment type="similarity">
    <text evidence="1">Belongs to the HpcH/HpaI aldolase family.</text>
</comment>
<gene>
    <name evidence="5" type="ORF">E5672_08470</name>
</gene>
<protein>
    <submittedName>
        <fullName evidence="5">Aldolase</fullName>
    </submittedName>
</protein>
<proteinExistence type="inferred from homology"/>
<dbReference type="AlphaFoldDB" id="A0A4U0ZIZ1"/>
<comment type="caution">
    <text evidence="5">The sequence shown here is derived from an EMBL/GenBank/DDBJ whole genome shotgun (WGS) entry which is preliminary data.</text>
</comment>
<evidence type="ECO:0000313" key="6">
    <source>
        <dbReference type="Proteomes" id="UP000305471"/>
    </source>
</evidence>
<dbReference type="InterPro" id="IPR040442">
    <property type="entry name" value="Pyrv_kinase-like_dom_sf"/>
</dbReference>
<dbReference type="GO" id="GO:0016832">
    <property type="term" value="F:aldehyde-lyase activity"/>
    <property type="evidence" value="ECO:0007669"/>
    <property type="project" value="TreeGrafter"/>
</dbReference>
<dbReference type="PANTHER" id="PTHR30502:SF0">
    <property type="entry name" value="PHOSPHOENOLPYRUVATE CARBOXYLASE FAMILY PROTEIN"/>
    <property type="match status" value="1"/>
</dbReference>
<accession>A0A4U0ZIZ1</accession>
<organism evidence="5 6">
    <name type="scientific">Alteromonas portus</name>
    <dbReference type="NCBI Taxonomy" id="2565549"/>
    <lineage>
        <taxon>Bacteria</taxon>
        <taxon>Pseudomonadati</taxon>
        <taxon>Pseudomonadota</taxon>
        <taxon>Gammaproteobacteria</taxon>
        <taxon>Alteromonadales</taxon>
        <taxon>Alteromonadaceae</taxon>
        <taxon>Alteromonas/Salinimonas group</taxon>
        <taxon>Alteromonas</taxon>
    </lineage>
</organism>
<dbReference type="InterPro" id="IPR005000">
    <property type="entry name" value="Aldolase/citrate-lyase_domain"/>
</dbReference>
<dbReference type="EMBL" id="SWCO01000005">
    <property type="protein sequence ID" value="TKB03080.1"/>
    <property type="molecule type" value="Genomic_DNA"/>
</dbReference>
<evidence type="ECO:0000313" key="5">
    <source>
        <dbReference type="EMBL" id="TKB03080.1"/>
    </source>
</evidence>
<dbReference type="SUPFAM" id="SSF51621">
    <property type="entry name" value="Phosphoenolpyruvate/pyruvate domain"/>
    <property type="match status" value="1"/>
</dbReference>
<name>A0A4U0ZIZ1_9ALTE</name>